<reference evidence="6" key="1">
    <citation type="submission" date="2023-07" db="EMBL/GenBank/DDBJ databases">
        <title>Black Yeasts Isolated from many extreme environments.</title>
        <authorList>
            <person name="Coleine C."/>
            <person name="Stajich J.E."/>
            <person name="Selbmann L."/>
        </authorList>
    </citation>
    <scope>NUCLEOTIDE SEQUENCE</scope>
    <source>
        <strain evidence="6">CCFEE 5485</strain>
    </source>
</reference>
<feature type="chain" id="PRO_5042082014" description="Plastocyanin-like domain-containing protein" evidence="4">
    <location>
        <begin position="24"/>
        <end position="206"/>
    </location>
</feature>
<dbReference type="SUPFAM" id="SSF49503">
    <property type="entry name" value="Cupredoxins"/>
    <property type="match status" value="1"/>
</dbReference>
<comment type="similarity">
    <text evidence="1">Belongs to the multicopper oxidase family.</text>
</comment>
<evidence type="ECO:0000259" key="5">
    <source>
        <dbReference type="Pfam" id="PF07732"/>
    </source>
</evidence>
<comment type="caution">
    <text evidence="6">The sequence shown here is derived from an EMBL/GenBank/DDBJ whole genome shotgun (WGS) entry which is preliminary data.</text>
</comment>
<dbReference type="AlphaFoldDB" id="A0AAE0WRE6"/>
<organism evidence="6 7">
    <name type="scientific">Recurvomyces mirabilis</name>
    <dbReference type="NCBI Taxonomy" id="574656"/>
    <lineage>
        <taxon>Eukaryota</taxon>
        <taxon>Fungi</taxon>
        <taxon>Dikarya</taxon>
        <taxon>Ascomycota</taxon>
        <taxon>Pezizomycotina</taxon>
        <taxon>Dothideomycetes</taxon>
        <taxon>Dothideomycetidae</taxon>
        <taxon>Mycosphaerellales</taxon>
        <taxon>Teratosphaeriaceae</taxon>
        <taxon>Recurvomyces</taxon>
    </lineage>
</organism>
<evidence type="ECO:0000256" key="3">
    <source>
        <dbReference type="SAM" id="MobiDB-lite"/>
    </source>
</evidence>
<dbReference type="Gene3D" id="2.60.40.420">
    <property type="entry name" value="Cupredoxins - blue copper proteins"/>
    <property type="match status" value="1"/>
</dbReference>
<sequence length="206" mass="22278">MAPLLSKILAFVLPLTCITVVEAWGGPPSGQGHGQQFNRPKLSQQQTNGQSDLGSLNAPRLSPFIDGPHPNGSPFPWGDRNASNCNPYDPSAIPNTGVTRHYQWTVTNTTLAPDGVQLPMLVANGAFPGPVIEANWGDWIEVAVTNGLEIEGTAIHWHGFLQTGTPYMDGTPGVSQCPIAPGKTFTYRFRAELYGTSWWHGHYSAQ</sequence>
<dbReference type="PANTHER" id="PTHR11709">
    <property type="entry name" value="MULTI-COPPER OXIDASE"/>
    <property type="match status" value="1"/>
</dbReference>
<dbReference type="Proteomes" id="UP001274830">
    <property type="component" value="Unassembled WGS sequence"/>
</dbReference>
<evidence type="ECO:0000256" key="4">
    <source>
        <dbReference type="SAM" id="SignalP"/>
    </source>
</evidence>
<dbReference type="InterPro" id="IPR011707">
    <property type="entry name" value="Cu-oxidase-like_N"/>
</dbReference>
<evidence type="ECO:0000313" key="6">
    <source>
        <dbReference type="EMBL" id="KAK3676263.1"/>
    </source>
</evidence>
<accession>A0AAE0WRE6</accession>
<feature type="signal peptide" evidence="4">
    <location>
        <begin position="1"/>
        <end position="23"/>
    </location>
</feature>
<dbReference type="GO" id="GO:0016491">
    <property type="term" value="F:oxidoreductase activity"/>
    <property type="evidence" value="ECO:0007669"/>
    <property type="project" value="TreeGrafter"/>
</dbReference>
<evidence type="ECO:0000256" key="2">
    <source>
        <dbReference type="ARBA" id="ARBA00023008"/>
    </source>
</evidence>
<dbReference type="GO" id="GO:0005507">
    <property type="term" value="F:copper ion binding"/>
    <property type="evidence" value="ECO:0007669"/>
    <property type="project" value="InterPro"/>
</dbReference>
<keyword evidence="7" id="KW-1185">Reference proteome</keyword>
<feature type="domain" description="Plastocyanin-like" evidence="5">
    <location>
        <begin position="106"/>
        <end position="206"/>
    </location>
</feature>
<dbReference type="InterPro" id="IPR045087">
    <property type="entry name" value="Cu-oxidase_fam"/>
</dbReference>
<keyword evidence="2" id="KW-0186">Copper</keyword>
<evidence type="ECO:0000313" key="7">
    <source>
        <dbReference type="Proteomes" id="UP001274830"/>
    </source>
</evidence>
<protein>
    <recommendedName>
        <fullName evidence="5">Plastocyanin-like domain-containing protein</fullName>
    </recommendedName>
</protein>
<feature type="region of interest" description="Disordered" evidence="3">
    <location>
        <begin position="29"/>
        <end position="82"/>
    </location>
</feature>
<proteinExistence type="inferred from homology"/>
<dbReference type="InterPro" id="IPR008972">
    <property type="entry name" value="Cupredoxin"/>
</dbReference>
<feature type="compositionally biased region" description="Polar residues" evidence="3">
    <location>
        <begin position="37"/>
        <end position="54"/>
    </location>
</feature>
<evidence type="ECO:0000256" key="1">
    <source>
        <dbReference type="ARBA" id="ARBA00010609"/>
    </source>
</evidence>
<keyword evidence="4" id="KW-0732">Signal</keyword>
<dbReference type="EMBL" id="JAUTXT010000011">
    <property type="protein sequence ID" value="KAK3676263.1"/>
    <property type="molecule type" value="Genomic_DNA"/>
</dbReference>
<dbReference type="Pfam" id="PF07732">
    <property type="entry name" value="Cu-oxidase_3"/>
    <property type="match status" value="1"/>
</dbReference>
<dbReference type="CDD" id="cd13854">
    <property type="entry name" value="CuRO_1_MaLCC_like"/>
    <property type="match status" value="1"/>
</dbReference>
<gene>
    <name evidence="6" type="ORF">LTR78_004013</name>
</gene>
<dbReference type="PANTHER" id="PTHR11709:SF145">
    <property type="entry name" value="LCC1"/>
    <property type="match status" value="1"/>
</dbReference>
<name>A0AAE0WRE6_9PEZI</name>